<evidence type="ECO:0000313" key="2">
    <source>
        <dbReference type="Proteomes" id="UP001354989"/>
    </source>
</evidence>
<evidence type="ECO:0000313" key="1">
    <source>
        <dbReference type="EMBL" id="BDC99487.1"/>
    </source>
</evidence>
<accession>A0ABN6LCU8</accession>
<gene>
    <name evidence="1" type="ORF">PEPS_17680</name>
</gene>
<protein>
    <submittedName>
        <fullName evidence="1">Uncharacterized protein</fullName>
    </submittedName>
</protein>
<keyword evidence="2" id="KW-1185">Reference proteome</keyword>
<sequence>MHLNLFMKTGLRKNPKTSFFLAAPYPFKKNPPNFM</sequence>
<dbReference type="EMBL" id="AP025292">
    <property type="protein sequence ID" value="BDC99487.1"/>
    <property type="molecule type" value="Genomic_DNA"/>
</dbReference>
<dbReference type="Proteomes" id="UP001354989">
    <property type="component" value="Chromosome"/>
</dbReference>
<name>A0ABN6LCU8_9BACT</name>
<organism evidence="1 2">
    <name type="scientific">Persicobacter psychrovividus</name>
    <dbReference type="NCBI Taxonomy" id="387638"/>
    <lineage>
        <taxon>Bacteria</taxon>
        <taxon>Pseudomonadati</taxon>
        <taxon>Bacteroidota</taxon>
        <taxon>Cytophagia</taxon>
        <taxon>Cytophagales</taxon>
        <taxon>Persicobacteraceae</taxon>
        <taxon>Persicobacter</taxon>
    </lineage>
</organism>
<reference evidence="1 2" key="1">
    <citation type="submission" date="2021-12" db="EMBL/GenBank/DDBJ databases">
        <title>Genome sequencing of bacteria with rrn-lacking chromosome and rrn-plasmid.</title>
        <authorList>
            <person name="Anda M."/>
            <person name="Iwasaki W."/>
        </authorList>
    </citation>
    <scope>NUCLEOTIDE SEQUENCE [LARGE SCALE GENOMIC DNA]</scope>
    <source>
        <strain evidence="1 2">NBRC 101262</strain>
    </source>
</reference>
<proteinExistence type="predicted"/>